<feature type="compositionally biased region" description="Basic and acidic residues" evidence="8">
    <location>
        <begin position="753"/>
        <end position="763"/>
    </location>
</feature>
<dbReference type="PROSITE" id="PS50010">
    <property type="entry name" value="DH_2"/>
    <property type="match status" value="1"/>
</dbReference>
<dbReference type="Gene3D" id="2.30.30.40">
    <property type="entry name" value="SH3 Domains"/>
    <property type="match status" value="1"/>
</dbReference>
<dbReference type="PROSITE" id="PS50011">
    <property type="entry name" value="PROTEIN_KINASE_DOM"/>
    <property type="match status" value="1"/>
</dbReference>
<dbReference type="SUPFAM" id="SSF56112">
    <property type="entry name" value="Protein kinase-like (PK-like)"/>
    <property type="match status" value="1"/>
</dbReference>
<accession>A0A7R9PJC6</accession>
<dbReference type="CDD" id="cd13241">
    <property type="entry name" value="PH2_Kalirin_Trio_p63RhoGEF"/>
    <property type="match status" value="1"/>
</dbReference>
<dbReference type="SUPFAM" id="SSF49265">
    <property type="entry name" value="Fibronectin type III"/>
    <property type="match status" value="1"/>
</dbReference>
<keyword evidence="6" id="KW-0393">Immunoglobulin domain</keyword>
<evidence type="ECO:0000256" key="4">
    <source>
        <dbReference type="ARBA" id="ARBA00022658"/>
    </source>
</evidence>
<evidence type="ECO:0000256" key="1">
    <source>
        <dbReference type="ARBA" id="ARBA00004496"/>
    </source>
</evidence>
<evidence type="ECO:0000256" key="2">
    <source>
        <dbReference type="ARBA" id="ARBA00006692"/>
    </source>
</evidence>
<feature type="region of interest" description="Disordered" evidence="8">
    <location>
        <begin position="646"/>
        <end position="706"/>
    </location>
</feature>
<dbReference type="SMART" id="SM00325">
    <property type="entry name" value="RhoGEF"/>
    <property type="match status" value="1"/>
</dbReference>
<dbReference type="GO" id="GO:0035556">
    <property type="term" value="P:intracellular signal transduction"/>
    <property type="evidence" value="ECO:0007669"/>
    <property type="project" value="InterPro"/>
</dbReference>
<dbReference type="AlphaFoldDB" id="A0A7R9PJC6"/>
<dbReference type="CDD" id="cd00063">
    <property type="entry name" value="FN3"/>
    <property type="match status" value="1"/>
</dbReference>
<dbReference type="PANTHER" id="PTHR22826:SF106">
    <property type="entry name" value="TRIO, ISOFORM A"/>
    <property type="match status" value="1"/>
</dbReference>
<organism evidence="14">
    <name type="scientific">Timema genevievae</name>
    <name type="common">Walking stick</name>
    <dbReference type="NCBI Taxonomy" id="629358"/>
    <lineage>
        <taxon>Eukaryota</taxon>
        <taxon>Metazoa</taxon>
        <taxon>Ecdysozoa</taxon>
        <taxon>Arthropoda</taxon>
        <taxon>Hexapoda</taxon>
        <taxon>Insecta</taxon>
        <taxon>Pterygota</taxon>
        <taxon>Neoptera</taxon>
        <taxon>Polyneoptera</taxon>
        <taxon>Phasmatodea</taxon>
        <taxon>Timematodea</taxon>
        <taxon>Timematoidea</taxon>
        <taxon>Timematidae</taxon>
        <taxon>Timema</taxon>
    </lineage>
</organism>
<feature type="compositionally biased region" description="Polar residues" evidence="8">
    <location>
        <begin position="764"/>
        <end position="774"/>
    </location>
</feature>
<feature type="domain" description="DH" evidence="10">
    <location>
        <begin position="301"/>
        <end position="484"/>
    </location>
</feature>
<dbReference type="SMART" id="SM00409">
    <property type="entry name" value="IG"/>
    <property type="match status" value="1"/>
</dbReference>
<keyword evidence="7" id="KW-0067">ATP-binding</keyword>
<feature type="compositionally biased region" description="Acidic residues" evidence="8">
    <location>
        <begin position="195"/>
        <end position="204"/>
    </location>
</feature>
<dbReference type="SMART" id="SM00220">
    <property type="entry name" value="S_TKc"/>
    <property type="match status" value="1"/>
</dbReference>
<dbReference type="CDD" id="cd00160">
    <property type="entry name" value="RhoGEF"/>
    <property type="match status" value="1"/>
</dbReference>
<evidence type="ECO:0000259" key="12">
    <source>
        <dbReference type="PROSITE" id="PS50835"/>
    </source>
</evidence>
<dbReference type="InterPro" id="IPR003599">
    <property type="entry name" value="Ig_sub"/>
</dbReference>
<proteinExistence type="inferred from homology"/>
<dbReference type="SMART" id="SM00233">
    <property type="entry name" value="PH"/>
    <property type="match status" value="1"/>
</dbReference>
<comment type="similarity">
    <text evidence="2">Belongs to the protein kinase superfamily. CAMK Ser/Thr protein kinase family.</text>
</comment>
<dbReference type="Pfam" id="PF00621">
    <property type="entry name" value="RhoGEF"/>
    <property type="match status" value="1"/>
</dbReference>
<feature type="region of interest" description="Disordered" evidence="8">
    <location>
        <begin position="155"/>
        <end position="214"/>
    </location>
</feature>
<evidence type="ECO:0000256" key="8">
    <source>
        <dbReference type="SAM" id="MobiDB-lite"/>
    </source>
</evidence>
<evidence type="ECO:0000259" key="13">
    <source>
        <dbReference type="PROSITE" id="PS50853"/>
    </source>
</evidence>
<evidence type="ECO:0000313" key="14">
    <source>
        <dbReference type="EMBL" id="CAD7588694.1"/>
    </source>
</evidence>
<gene>
    <name evidence="14" type="ORF">TGEB3V08_LOCUS2733</name>
</gene>
<dbReference type="InterPro" id="IPR036179">
    <property type="entry name" value="Ig-like_dom_sf"/>
</dbReference>
<dbReference type="InterPro" id="IPR017441">
    <property type="entry name" value="Protein_kinase_ATP_BS"/>
</dbReference>
<comment type="subcellular location">
    <subcellularLocation>
        <location evidence="1">Cytoplasm</location>
    </subcellularLocation>
</comment>
<evidence type="ECO:0000256" key="7">
    <source>
        <dbReference type="PROSITE-ProRule" id="PRU10141"/>
    </source>
</evidence>
<feature type="domain" description="Ig-like" evidence="12">
    <location>
        <begin position="897"/>
        <end position="1001"/>
    </location>
</feature>
<feature type="region of interest" description="Disordered" evidence="8">
    <location>
        <begin position="33"/>
        <end position="56"/>
    </location>
</feature>
<dbReference type="EMBL" id="OE839824">
    <property type="protein sequence ID" value="CAD7588694.1"/>
    <property type="molecule type" value="Genomic_DNA"/>
</dbReference>
<feature type="region of interest" description="Disordered" evidence="8">
    <location>
        <begin position="749"/>
        <end position="774"/>
    </location>
</feature>
<keyword evidence="4" id="KW-0344">Guanine-nucleotide releasing factor</keyword>
<evidence type="ECO:0008006" key="15">
    <source>
        <dbReference type="Google" id="ProtNLM"/>
    </source>
</evidence>
<dbReference type="GO" id="GO:0005085">
    <property type="term" value="F:guanyl-nucleotide exchange factor activity"/>
    <property type="evidence" value="ECO:0007669"/>
    <property type="project" value="UniProtKB-KW"/>
</dbReference>
<dbReference type="PROSITE" id="PS50853">
    <property type="entry name" value="FN3"/>
    <property type="match status" value="1"/>
</dbReference>
<dbReference type="InterPro" id="IPR011009">
    <property type="entry name" value="Kinase-like_dom_sf"/>
</dbReference>
<dbReference type="SUPFAM" id="SSF50729">
    <property type="entry name" value="PH domain-like"/>
    <property type="match status" value="1"/>
</dbReference>
<dbReference type="PROSITE" id="PS50003">
    <property type="entry name" value="PH_DOMAIN"/>
    <property type="match status" value="1"/>
</dbReference>
<dbReference type="SUPFAM" id="SSF48065">
    <property type="entry name" value="DBL homology domain (DH-domain)"/>
    <property type="match status" value="1"/>
</dbReference>
<reference evidence="14" key="1">
    <citation type="submission" date="2020-11" db="EMBL/GenBank/DDBJ databases">
        <authorList>
            <person name="Tran Van P."/>
        </authorList>
    </citation>
    <scope>NUCLEOTIDE SEQUENCE</scope>
</reference>
<dbReference type="Gene3D" id="1.10.510.10">
    <property type="entry name" value="Transferase(Phosphotransferase) domain 1"/>
    <property type="match status" value="1"/>
</dbReference>
<evidence type="ECO:0000259" key="9">
    <source>
        <dbReference type="PROSITE" id="PS50003"/>
    </source>
</evidence>
<dbReference type="Pfam" id="PF23587">
    <property type="entry name" value="SH3_KALRN"/>
    <property type="match status" value="1"/>
</dbReference>
<dbReference type="InterPro" id="IPR000219">
    <property type="entry name" value="DH_dom"/>
</dbReference>
<evidence type="ECO:0000256" key="5">
    <source>
        <dbReference type="ARBA" id="ARBA00022737"/>
    </source>
</evidence>
<feature type="compositionally biased region" description="Polar residues" evidence="8">
    <location>
        <begin position="646"/>
        <end position="658"/>
    </location>
</feature>
<evidence type="ECO:0000256" key="3">
    <source>
        <dbReference type="ARBA" id="ARBA00022490"/>
    </source>
</evidence>
<dbReference type="GO" id="GO:0005524">
    <property type="term" value="F:ATP binding"/>
    <property type="evidence" value="ECO:0007669"/>
    <property type="project" value="UniProtKB-UniRule"/>
</dbReference>
<dbReference type="Gene3D" id="1.20.900.10">
    <property type="entry name" value="Dbl homology (DH) domain"/>
    <property type="match status" value="1"/>
</dbReference>
<keyword evidence="5" id="KW-0677">Repeat</keyword>
<dbReference type="GO" id="GO:0004672">
    <property type="term" value="F:protein kinase activity"/>
    <property type="evidence" value="ECO:0007669"/>
    <property type="project" value="InterPro"/>
</dbReference>
<dbReference type="InterPro" id="IPR051336">
    <property type="entry name" value="RhoGEF_Guanine_NuclExch_SF"/>
</dbReference>
<dbReference type="SUPFAM" id="SSF48726">
    <property type="entry name" value="Immunoglobulin"/>
    <property type="match status" value="1"/>
</dbReference>
<dbReference type="InterPro" id="IPR013783">
    <property type="entry name" value="Ig-like_fold"/>
</dbReference>
<sequence>MTVDRTKFQDFLTAMNGFKMVLQRRKWLPPPLRKLSQGKVEKGTPSTAPDRPTLKKTGSDKRFKAALLSDSKKIRASKEHLGRDIETFQCCKFKAGLEMFQPLASPVIFPLFRLAALEEKRELSIFCHSHETSIGGLMVSNALDWTASYGELELPSTEMGNKQAGQGQSEGEEEASSSSSSSAPRAPVAPYLDQNGEEGEEEVELPPPMKPISEPILVTSAGASGGSDESQGKRSSSLSLKALEGATSADLAEIEQIVKERMEQHTENQERNSLLNRDSKLSSEFESGVSTEVEGLTAVQRREYVLRELVETERDYVRDLREVVEGYMAFMRDPDCDIPLPDDLRGGKDKMVFGNMEAIYEWHRDFFLKALERCLEHPEELGPLFKRYERKLHMYVVYCQNKPVSEYIVSEHIDTYFEELRQKLGHKLQLCDLLIKPVQRIMKYQLLLRDVYKFTERANLATEMETLKQAMLVMQVVPKAANDMMDVGRLQGFDGKITAQGKLLLHGSLVCCDTSSAFNLKCKELQVFLFEQNIIFSDVVGKKTQFTNPTYTYRAHIQVNKMSLEENVDENDPCKFLIRSTDPRKPSLGYLCQASSKESQDEWVSTIRNILQTQKDFLKAIQSPIAYQKELTKEVSAPEMSSVWNPSLKKSLSHPTTHSAHKDSRADKTSTTASPTLADSSFNHATNPSELVTSDRHLLTEKHNRTHSPTKMRLNFFEGFRNTLRSRTKSEVPYYNNCDWNVATSASVPVSPSDDKNITRRWSEASSPNVGDSSTASLIPPGSVVKVLAEFRALRPGELVANKGECVQIVAYNPQRGYLVLRQSDAEEGWLPAHVLSHQAVVARKPWSFRFRKPSFSGGGRRGERRSFDGGLNTSPLLSQNSKQSDRFILECPLPAPEFQEVLSNTSALCSGRAELRCKLSCSASCEMTDVSVTWRRLGFHKSAVSEAGTIIRHGERYIVGTMDDGTCYLVIENCQPSDTGEYTCTACNETGSATTSAYLTVSGSPFNPPSQPHVQVLNSKSILVQWEGEACGHFLLECSRHQFGDWVPVGSSTKVQGLSHVVDGLTPGETYSFRVLSPLYGGAKVAGLPSSPVATPLADASRFRHRYQELEELGFGRFAVVRKARDRGTSQEVAVKQVSCRRQCHSATHAEYSLMAQLHHVNVVRALALFDNAPQLGTDSIVIELVNGPLLFTFLCKQEEYNEDTVCYYMKQLLSALDYLHNQNIVYLDIKVCHRVIIVGWKEET</sequence>
<dbReference type="InterPro" id="IPR035899">
    <property type="entry name" value="DBL_dom_sf"/>
</dbReference>
<keyword evidence="7" id="KW-0547">Nucleotide-binding</keyword>
<name>A0A7R9PJC6_TIMGE</name>
<dbReference type="PROSITE" id="PS00741">
    <property type="entry name" value="DH_1"/>
    <property type="match status" value="1"/>
</dbReference>
<evidence type="ECO:0000256" key="6">
    <source>
        <dbReference type="ARBA" id="ARBA00023319"/>
    </source>
</evidence>
<protein>
    <recommendedName>
        <fullName evidence="15">Triple functional domain protein</fullName>
    </recommendedName>
</protein>
<dbReference type="InterPro" id="IPR011993">
    <property type="entry name" value="PH-like_dom_sf"/>
</dbReference>
<dbReference type="Gene3D" id="2.30.29.30">
    <property type="entry name" value="Pleckstrin-homology domain (PH domain)/Phosphotyrosine-binding domain (PTB)"/>
    <property type="match status" value="1"/>
</dbReference>
<dbReference type="Pfam" id="PF22697">
    <property type="entry name" value="SOS1_NGEF_PH"/>
    <property type="match status" value="1"/>
</dbReference>
<dbReference type="PROSITE" id="PS50835">
    <property type="entry name" value="IG_LIKE"/>
    <property type="match status" value="1"/>
</dbReference>
<feature type="domain" description="Fibronectin type-III" evidence="13">
    <location>
        <begin position="1009"/>
        <end position="1101"/>
    </location>
</feature>
<dbReference type="SUPFAM" id="SSF50044">
    <property type="entry name" value="SH3-domain"/>
    <property type="match status" value="1"/>
</dbReference>
<evidence type="ECO:0000259" key="11">
    <source>
        <dbReference type="PROSITE" id="PS50011"/>
    </source>
</evidence>
<feature type="compositionally biased region" description="Polar residues" evidence="8">
    <location>
        <begin position="669"/>
        <end position="692"/>
    </location>
</feature>
<feature type="binding site" evidence="7">
    <location>
        <position position="1137"/>
    </location>
    <ligand>
        <name>ATP</name>
        <dbReference type="ChEBI" id="CHEBI:30616"/>
    </ligand>
</feature>
<evidence type="ECO:0000259" key="10">
    <source>
        <dbReference type="PROSITE" id="PS50010"/>
    </source>
</evidence>
<dbReference type="InterPro" id="IPR001331">
    <property type="entry name" value="GDS_CDC24_CS"/>
</dbReference>
<dbReference type="InterPro" id="IPR000719">
    <property type="entry name" value="Prot_kinase_dom"/>
</dbReference>
<dbReference type="GO" id="GO:0005737">
    <property type="term" value="C:cytoplasm"/>
    <property type="evidence" value="ECO:0007669"/>
    <property type="project" value="UniProtKB-SubCell"/>
</dbReference>
<dbReference type="Pfam" id="PF07679">
    <property type="entry name" value="I-set"/>
    <property type="match status" value="1"/>
</dbReference>
<dbReference type="InterPro" id="IPR055251">
    <property type="entry name" value="SOS1_NGEF_PH"/>
</dbReference>
<dbReference type="Gene3D" id="2.60.40.10">
    <property type="entry name" value="Immunoglobulins"/>
    <property type="match status" value="2"/>
</dbReference>
<dbReference type="InterPro" id="IPR036116">
    <property type="entry name" value="FN3_sf"/>
</dbReference>
<dbReference type="FunFam" id="1.20.900.10:FF:000008">
    <property type="entry name" value="rho guanine nucleotide exchange factor 25"/>
    <property type="match status" value="1"/>
</dbReference>
<dbReference type="Pfam" id="PF00069">
    <property type="entry name" value="Pkinase"/>
    <property type="match status" value="1"/>
</dbReference>
<dbReference type="PANTHER" id="PTHR22826">
    <property type="entry name" value="RHO GUANINE EXCHANGE FACTOR-RELATED"/>
    <property type="match status" value="1"/>
</dbReference>
<dbReference type="InterPro" id="IPR003961">
    <property type="entry name" value="FN3_dom"/>
</dbReference>
<dbReference type="InterPro" id="IPR047053">
    <property type="entry name" value="Kalirin_TRIO_SH3_2"/>
</dbReference>
<keyword evidence="3" id="KW-0963">Cytoplasm</keyword>
<dbReference type="InterPro" id="IPR007110">
    <property type="entry name" value="Ig-like_dom"/>
</dbReference>
<dbReference type="GO" id="GO:0007411">
    <property type="term" value="P:axon guidance"/>
    <property type="evidence" value="ECO:0007669"/>
    <property type="project" value="TreeGrafter"/>
</dbReference>
<dbReference type="PROSITE" id="PS00107">
    <property type="entry name" value="PROTEIN_KINASE_ATP"/>
    <property type="match status" value="1"/>
</dbReference>
<feature type="domain" description="Protein kinase" evidence="11">
    <location>
        <begin position="1108"/>
        <end position="1246"/>
    </location>
</feature>
<dbReference type="InterPro" id="IPR001849">
    <property type="entry name" value="PH_domain"/>
</dbReference>
<dbReference type="InterPro" id="IPR013098">
    <property type="entry name" value="Ig_I-set"/>
</dbReference>
<feature type="domain" description="PH" evidence="9">
    <location>
        <begin position="496"/>
        <end position="612"/>
    </location>
</feature>
<dbReference type="InterPro" id="IPR036028">
    <property type="entry name" value="SH3-like_dom_sf"/>
</dbReference>
<feature type="compositionally biased region" description="Basic and acidic residues" evidence="8">
    <location>
        <begin position="693"/>
        <end position="703"/>
    </location>
</feature>
<feature type="region of interest" description="Disordered" evidence="8">
    <location>
        <begin position="856"/>
        <end position="879"/>
    </location>
</feature>
<dbReference type="GO" id="GO:0019898">
    <property type="term" value="C:extrinsic component of membrane"/>
    <property type="evidence" value="ECO:0007669"/>
    <property type="project" value="TreeGrafter"/>
</dbReference>